<organism evidence="2">
    <name type="scientific">Arion vulgaris</name>
    <dbReference type="NCBI Taxonomy" id="1028688"/>
    <lineage>
        <taxon>Eukaryota</taxon>
        <taxon>Metazoa</taxon>
        <taxon>Spiralia</taxon>
        <taxon>Lophotrochozoa</taxon>
        <taxon>Mollusca</taxon>
        <taxon>Gastropoda</taxon>
        <taxon>Heterobranchia</taxon>
        <taxon>Euthyneura</taxon>
        <taxon>Panpulmonata</taxon>
        <taxon>Eupulmonata</taxon>
        <taxon>Stylommatophora</taxon>
        <taxon>Helicina</taxon>
        <taxon>Arionoidea</taxon>
        <taxon>Arionidae</taxon>
        <taxon>Arion</taxon>
    </lineage>
</organism>
<feature type="non-terminal residue" evidence="2">
    <location>
        <position position="1"/>
    </location>
</feature>
<protein>
    <recommendedName>
        <fullName evidence="1">Reverse transcriptase domain-containing protein</fullName>
    </recommendedName>
</protein>
<name>A0A0B7BTD4_9EUPU</name>
<sequence>IEYIHWKLLENYGFLTKFINIIKSFYSESRCSVRTDFGNSDWFPVETGVKQGCVLSPMLFGIAIDWIMRKCTNNANMGIKWVDKILEDLDFADDIALLSSSHQDIQMKTNLLQNISGQIGLQINTTKTKIVDLTSSPENIQLKNYTLEKVKSFTYLGSMMSSTGDTAPEIPHRIALASSAFNKLSNIWKSNSLSKHLKLKIFNSCVIPVLTYGCESWKATKALERKLDNFENKCLRRILNLKWSDFRPNTQIRQETKQENVSNFIRKRRWNYIGHTLRMDERRLPYQSLIWTPEGKRKRGRPRETLRRTITREGSTMGLVNIKDLKQIATNRETWRAMTYAPPTGPRGKTN</sequence>
<proteinExistence type="predicted"/>
<dbReference type="Pfam" id="PF00078">
    <property type="entry name" value="RVT_1"/>
    <property type="match status" value="1"/>
</dbReference>
<dbReference type="PANTHER" id="PTHR47027:SF25">
    <property type="entry name" value="REVERSE TRANSCRIPTASE DOMAIN-CONTAINING PROTEIN"/>
    <property type="match status" value="1"/>
</dbReference>
<dbReference type="PROSITE" id="PS50878">
    <property type="entry name" value="RT_POL"/>
    <property type="match status" value="1"/>
</dbReference>
<dbReference type="Pfam" id="PF20049">
    <property type="entry name" value="DUF6451"/>
    <property type="match status" value="1"/>
</dbReference>
<evidence type="ECO:0000259" key="1">
    <source>
        <dbReference type="PROSITE" id="PS50878"/>
    </source>
</evidence>
<reference evidence="2" key="1">
    <citation type="submission" date="2014-12" db="EMBL/GenBank/DDBJ databases">
        <title>Insight into the proteome of Arion vulgaris.</title>
        <authorList>
            <person name="Aradska J."/>
            <person name="Bulat T."/>
            <person name="Smidak R."/>
            <person name="Sarate P."/>
            <person name="Gangsoo J."/>
            <person name="Sialana F."/>
            <person name="Bilban M."/>
            <person name="Lubec G."/>
        </authorList>
    </citation>
    <scope>NUCLEOTIDE SEQUENCE</scope>
    <source>
        <tissue evidence="2">Skin</tissue>
    </source>
</reference>
<dbReference type="InterPro" id="IPR045609">
    <property type="entry name" value="DUF6451"/>
</dbReference>
<accession>A0A0B7BTD4</accession>
<dbReference type="SUPFAM" id="SSF56672">
    <property type="entry name" value="DNA/RNA polymerases"/>
    <property type="match status" value="1"/>
</dbReference>
<evidence type="ECO:0000313" key="2">
    <source>
        <dbReference type="EMBL" id="CEK96182.1"/>
    </source>
</evidence>
<dbReference type="AlphaFoldDB" id="A0A0B7BTD4"/>
<gene>
    <name evidence="2" type="primary">ORF210923</name>
</gene>
<dbReference type="EMBL" id="HACG01049317">
    <property type="protein sequence ID" value="CEK96182.1"/>
    <property type="molecule type" value="Transcribed_RNA"/>
</dbReference>
<dbReference type="InterPro" id="IPR043502">
    <property type="entry name" value="DNA/RNA_pol_sf"/>
</dbReference>
<feature type="domain" description="Reverse transcriptase" evidence="1">
    <location>
        <begin position="1"/>
        <end position="160"/>
    </location>
</feature>
<dbReference type="InterPro" id="IPR000477">
    <property type="entry name" value="RT_dom"/>
</dbReference>
<dbReference type="PANTHER" id="PTHR47027">
    <property type="entry name" value="REVERSE TRANSCRIPTASE DOMAIN-CONTAINING PROTEIN"/>
    <property type="match status" value="1"/>
</dbReference>